<dbReference type="RefSeq" id="WP_307477147.1">
    <property type="nucleotide sequence ID" value="NZ_JAUSUB010000017.1"/>
</dbReference>
<gene>
    <name evidence="1" type="ORF">J2S17_003712</name>
</gene>
<keyword evidence="2" id="KW-1185">Reference proteome</keyword>
<accession>A0ABU0AKM6</accession>
<comment type="caution">
    <text evidence="1">The sequence shown here is derived from an EMBL/GenBank/DDBJ whole genome shotgun (WGS) entry which is preliminary data.</text>
</comment>
<evidence type="ECO:0000313" key="1">
    <source>
        <dbReference type="EMBL" id="MDQ0271824.1"/>
    </source>
</evidence>
<dbReference type="EMBL" id="JAUSUB010000017">
    <property type="protein sequence ID" value="MDQ0271824.1"/>
    <property type="molecule type" value="Genomic_DNA"/>
</dbReference>
<protein>
    <submittedName>
        <fullName evidence="1">Uncharacterized protein</fullName>
    </submittedName>
</protein>
<evidence type="ECO:0000313" key="2">
    <source>
        <dbReference type="Proteomes" id="UP001238088"/>
    </source>
</evidence>
<name>A0ABU0AKM6_9BACI</name>
<proteinExistence type="predicted"/>
<dbReference type="Proteomes" id="UP001238088">
    <property type="component" value="Unassembled WGS sequence"/>
</dbReference>
<reference evidence="1 2" key="1">
    <citation type="submission" date="2023-07" db="EMBL/GenBank/DDBJ databases">
        <title>Genomic Encyclopedia of Type Strains, Phase IV (KMG-IV): sequencing the most valuable type-strain genomes for metagenomic binning, comparative biology and taxonomic classification.</title>
        <authorList>
            <person name="Goeker M."/>
        </authorList>
    </citation>
    <scope>NUCLEOTIDE SEQUENCE [LARGE SCALE GENOMIC DNA]</scope>
    <source>
        <strain evidence="1 2">DSM 23494</strain>
    </source>
</reference>
<sequence length="117" mass="13723">MSHYNVRLPLIEQMKRFRPHNEPGVLNCRFPANPPPSFVPVPIAEQSSHIIAQTAYRSLDCNTFICMKNGASFWFFPKDHNGQTISGWRWTKSKWIYFYTNIKKVKSIQCMSKKLKD</sequence>
<organism evidence="1 2">
    <name type="scientific">Cytobacillus purgationiresistens</name>
    <dbReference type="NCBI Taxonomy" id="863449"/>
    <lineage>
        <taxon>Bacteria</taxon>
        <taxon>Bacillati</taxon>
        <taxon>Bacillota</taxon>
        <taxon>Bacilli</taxon>
        <taxon>Bacillales</taxon>
        <taxon>Bacillaceae</taxon>
        <taxon>Cytobacillus</taxon>
    </lineage>
</organism>